<keyword evidence="1" id="KW-1133">Transmembrane helix</keyword>
<dbReference type="STRING" id="1423727.FC34_GL001456"/>
<dbReference type="AlphaFoldDB" id="A0A0R2B853"/>
<dbReference type="PATRIC" id="fig|1423727.3.peg.1475"/>
<dbReference type="PANTHER" id="PTHR36834">
    <property type="entry name" value="MEMBRANE PROTEIN-RELATED"/>
    <property type="match status" value="1"/>
</dbReference>
<dbReference type="EMBL" id="AYZQ01000003">
    <property type="protein sequence ID" value="KRM71795.1"/>
    <property type="molecule type" value="Genomic_DNA"/>
</dbReference>
<evidence type="ECO:0000313" key="3">
    <source>
        <dbReference type="EMBL" id="KRM71795.1"/>
    </source>
</evidence>
<feature type="domain" description="VanZ-like" evidence="2">
    <location>
        <begin position="39"/>
        <end position="154"/>
    </location>
</feature>
<keyword evidence="4" id="KW-1185">Reference proteome</keyword>
<evidence type="ECO:0000313" key="4">
    <source>
        <dbReference type="Proteomes" id="UP000051672"/>
    </source>
</evidence>
<dbReference type="OrthoDB" id="4822551at2"/>
<feature type="transmembrane region" description="Helical" evidence="1">
    <location>
        <begin position="71"/>
        <end position="95"/>
    </location>
</feature>
<keyword evidence="1" id="KW-0472">Membrane</keyword>
<gene>
    <name evidence="3" type="ORF">FC34_GL001456</name>
</gene>
<organism evidence="3 4">
    <name type="scientific">Lacticaseibacillus brantae DSM 23927</name>
    <dbReference type="NCBI Taxonomy" id="1423727"/>
    <lineage>
        <taxon>Bacteria</taxon>
        <taxon>Bacillati</taxon>
        <taxon>Bacillota</taxon>
        <taxon>Bacilli</taxon>
        <taxon>Lactobacillales</taxon>
        <taxon>Lactobacillaceae</taxon>
        <taxon>Lacticaseibacillus</taxon>
    </lineage>
</organism>
<proteinExistence type="predicted"/>
<reference evidence="3 4" key="1">
    <citation type="journal article" date="2015" name="Genome Announc.">
        <title>Expanding the biotechnology potential of lactobacilli through comparative genomics of 213 strains and associated genera.</title>
        <authorList>
            <person name="Sun Z."/>
            <person name="Harris H.M."/>
            <person name="McCann A."/>
            <person name="Guo C."/>
            <person name="Argimon S."/>
            <person name="Zhang W."/>
            <person name="Yang X."/>
            <person name="Jeffery I.B."/>
            <person name="Cooney J.C."/>
            <person name="Kagawa T.F."/>
            <person name="Liu W."/>
            <person name="Song Y."/>
            <person name="Salvetti E."/>
            <person name="Wrobel A."/>
            <person name="Rasinkangas P."/>
            <person name="Parkhill J."/>
            <person name="Rea M.C."/>
            <person name="O'Sullivan O."/>
            <person name="Ritari J."/>
            <person name="Douillard F.P."/>
            <person name="Paul Ross R."/>
            <person name="Yang R."/>
            <person name="Briner A.E."/>
            <person name="Felis G.E."/>
            <person name="de Vos W.M."/>
            <person name="Barrangou R."/>
            <person name="Klaenhammer T.R."/>
            <person name="Caufield P.W."/>
            <person name="Cui Y."/>
            <person name="Zhang H."/>
            <person name="O'Toole P.W."/>
        </authorList>
    </citation>
    <scope>NUCLEOTIDE SEQUENCE [LARGE SCALE GENOMIC DNA]</scope>
    <source>
        <strain evidence="3 4">DSM 23927</strain>
    </source>
</reference>
<sequence length="165" mass="18764">MTLMLKSEILLLLVVPVFIGWVCWRRPHWRALTLAILWLGYSYALIAVTLFPMNWPLAPTQAFVQLALTDVFSWSAFQIMGNLALLIPLAWLLALSQRRFRALGQNVRCCLLVSLSIETLQLVFTWLGLLNRSFDVVDVALNGLGALISFIAYKNTSRWLARRAD</sequence>
<keyword evidence="1" id="KW-0812">Transmembrane</keyword>
<dbReference type="InterPro" id="IPR006976">
    <property type="entry name" value="VanZ-like"/>
</dbReference>
<feature type="transmembrane region" description="Helical" evidence="1">
    <location>
        <begin position="136"/>
        <end position="153"/>
    </location>
</feature>
<evidence type="ECO:0000256" key="1">
    <source>
        <dbReference type="SAM" id="Phobius"/>
    </source>
</evidence>
<dbReference type="Proteomes" id="UP000051672">
    <property type="component" value="Unassembled WGS sequence"/>
</dbReference>
<dbReference type="PANTHER" id="PTHR36834:SF1">
    <property type="entry name" value="INTEGRAL MEMBRANE PROTEIN"/>
    <property type="match status" value="1"/>
</dbReference>
<feature type="transmembrane region" description="Helical" evidence="1">
    <location>
        <begin position="107"/>
        <end position="130"/>
    </location>
</feature>
<dbReference type="InterPro" id="IPR053150">
    <property type="entry name" value="Teicoplanin_resist-assoc"/>
</dbReference>
<comment type="caution">
    <text evidence="3">The sequence shown here is derived from an EMBL/GenBank/DDBJ whole genome shotgun (WGS) entry which is preliminary data.</text>
</comment>
<protein>
    <recommendedName>
        <fullName evidence="2">VanZ-like domain-containing protein</fullName>
    </recommendedName>
</protein>
<dbReference type="Pfam" id="PF04892">
    <property type="entry name" value="VanZ"/>
    <property type="match status" value="1"/>
</dbReference>
<feature type="transmembrane region" description="Helical" evidence="1">
    <location>
        <begin position="31"/>
        <end position="51"/>
    </location>
</feature>
<name>A0A0R2B853_9LACO</name>
<evidence type="ECO:0000259" key="2">
    <source>
        <dbReference type="Pfam" id="PF04892"/>
    </source>
</evidence>
<accession>A0A0R2B853</accession>
<feature type="transmembrane region" description="Helical" evidence="1">
    <location>
        <begin position="6"/>
        <end position="24"/>
    </location>
</feature>